<reference evidence="2" key="2">
    <citation type="submission" date="2022-10" db="EMBL/GenBank/DDBJ databases">
        <authorList>
            <consortium name="ENA_rothamsted_submissions"/>
            <consortium name="culmorum"/>
            <person name="King R."/>
        </authorList>
    </citation>
    <scope>NUCLEOTIDE SEQUENCE</scope>
</reference>
<dbReference type="AlphaFoldDB" id="A0A9N9WYC9"/>
<sequence length="246" mass="28800">MTQLTNTLLISTILILSTSSSTSLETNTVPGSNHLTCKHIFEFFHHFSSGDFSTLNCVMQKLNIHATENLKECRSFGSLTLDDSITSRRYSSAFNAIFITNRLCQHNFDKVYSDFFDNMRRFYRGHVKKNKMNCYLKKLRQINTEPTSNENVGEICKPVFVEIERFLLEIRENLVDDLNEEKISSCIGEDLVDEKVKDRLHFKIMGSTNYSEEELVELKNKHLGLFKRFEEKRAQCFLHNFYYNQN</sequence>
<evidence type="ECO:0000313" key="2">
    <source>
        <dbReference type="EMBL" id="CAG9810875.1"/>
    </source>
</evidence>
<organism evidence="2 3">
    <name type="scientific">Chironomus riparius</name>
    <dbReference type="NCBI Taxonomy" id="315576"/>
    <lineage>
        <taxon>Eukaryota</taxon>
        <taxon>Metazoa</taxon>
        <taxon>Ecdysozoa</taxon>
        <taxon>Arthropoda</taxon>
        <taxon>Hexapoda</taxon>
        <taxon>Insecta</taxon>
        <taxon>Pterygota</taxon>
        <taxon>Neoptera</taxon>
        <taxon>Endopterygota</taxon>
        <taxon>Diptera</taxon>
        <taxon>Nematocera</taxon>
        <taxon>Chironomoidea</taxon>
        <taxon>Chironomidae</taxon>
        <taxon>Chironominae</taxon>
        <taxon>Chironomus</taxon>
    </lineage>
</organism>
<protein>
    <submittedName>
        <fullName evidence="2">Uncharacterized protein</fullName>
    </submittedName>
</protein>
<keyword evidence="1" id="KW-0732">Signal</keyword>
<name>A0A9N9WYC9_9DIPT</name>
<evidence type="ECO:0000256" key="1">
    <source>
        <dbReference type="SAM" id="SignalP"/>
    </source>
</evidence>
<proteinExistence type="predicted"/>
<reference evidence="2" key="1">
    <citation type="submission" date="2022-01" db="EMBL/GenBank/DDBJ databases">
        <authorList>
            <person name="King R."/>
        </authorList>
    </citation>
    <scope>NUCLEOTIDE SEQUENCE</scope>
</reference>
<keyword evidence="3" id="KW-1185">Reference proteome</keyword>
<feature type="signal peptide" evidence="1">
    <location>
        <begin position="1"/>
        <end position="23"/>
    </location>
</feature>
<gene>
    <name evidence="2" type="ORF">CHIRRI_LOCUS13687</name>
</gene>
<accession>A0A9N9WYC9</accession>
<evidence type="ECO:0000313" key="3">
    <source>
        <dbReference type="Proteomes" id="UP001153620"/>
    </source>
</evidence>
<dbReference type="Proteomes" id="UP001153620">
    <property type="component" value="Chromosome 4"/>
</dbReference>
<dbReference type="EMBL" id="OU895880">
    <property type="protein sequence ID" value="CAG9810875.1"/>
    <property type="molecule type" value="Genomic_DNA"/>
</dbReference>
<feature type="chain" id="PRO_5040512527" evidence="1">
    <location>
        <begin position="24"/>
        <end position="246"/>
    </location>
</feature>